<organism evidence="1 2">
    <name type="scientific">Tessaracoccus flavescens</name>
    <dbReference type="NCBI Taxonomy" id="399497"/>
    <lineage>
        <taxon>Bacteria</taxon>
        <taxon>Bacillati</taxon>
        <taxon>Actinomycetota</taxon>
        <taxon>Actinomycetes</taxon>
        <taxon>Propionibacteriales</taxon>
        <taxon>Propionibacteriaceae</taxon>
        <taxon>Tessaracoccus</taxon>
    </lineage>
</organism>
<proteinExistence type="predicted"/>
<protein>
    <submittedName>
        <fullName evidence="1">Uncharacterized protein</fullName>
    </submittedName>
</protein>
<gene>
    <name evidence="1" type="ORF">BW733_02210</name>
</gene>
<dbReference type="AlphaFoldDB" id="A0A1Q2CUP9"/>
<dbReference type="KEGG" id="tfa:BW733_02210"/>
<accession>A0A1Q2CUP9</accession>
<sequence length="91" mass="9344">MGGVVIATNVAQADDTGHKVWVCKYVGKPGAEEVLKGGKNPIQVDMNATVGTWFKDGQNSSYVIGVVGEGPAPSVDDVQADHSCADEAGQA</sequence>
<keyword evidence="2" id="KW-1185">Reference proteome</keyword>
<evidence type="ECO:0000313" key="1">
    <source>
        <dbReference type="EMBL" id="AQP49817.1"/>
    </source>
</evidence>
<dbReference type="EMBL" id="CP019607">
    <property type="protein sequence ID" value="AQP49817.1"/>
    <property type="molecule type" value="Genomic_DNA"/>
</dbReference>
<name>A0A1Q2CUP9_9ACTN</name>
<dbReference type="Proteomes" id="UP000188235">
    <property type="component" value="Chromosome"/>
</dbReference>
<dbReference type="STRING" id="399497.BW733_02210"/>
<reference evidence="1 2" key="1">
    <citation type="journal article" date="2008" name="Int. J. Syst. Evol. Microbiol.">
        <title>Tessaracoccus flavescens sp. nov., isolated from marine sediment.</title>
        <authorList>
            <person name="Lee D.W."/>
            <person name="Lee S.D."/>
        </authorList>
    </citation>
    <scope>NUCLEOTIDE SEQUENCE [LARGE SCALE GENOMIC DNA]</scope>
    <source>
        <strain evidence="1 2">SST-39T</strain>
    </source>
</reference>
<evidence type="ECO:0000313" key="2">
    <source>
        <dbReference type="Proteomes" id="UP000188235"/>
    </source>
</evidence>